<dbReference type="Proteomes" id="UP000765509">
    <property type="component" value="Unassembled WGS sequence"/>
</dbReference>
<evidence type="ECO:0000313" key="2">
    <source>
        <dbReference type="EMBL" id="MBW0578272.1"/>
    </source>
</evidence>
<evidence type="ECO:0000313" key="3">
    <source>
        <dbReference type="Proteomes" id="UP000765509"/>
    </source>
</evidence>
<organism evidence="2 3">
    <name type="scientific">Austropuccinia psidii MF-1</name>
    <dbReference type="NCBI Taxonomy" id="1389203"/>
    <lineage>
        <taxon>Eukaryota</taxon>
        <taxon>Fungi</taxon>
        <taxon>Dikarya</taxon>
        <taxon>Basidiomycota</taxon>
        <taxon>Pucciniomycotina</taxon>
        <taxon>Pucciniomycetes</taxon>
        <taxon>Pucciniales</taxon>
        <taxon>Sphaerophragmiaceae</taxon>
        <taxon>Austropuccinia</taxon>
    </lineage>
</organism>
<accession>A0A9Q3PZY5</accession>
<proteinExistence type="predicted"/>
<reference evidence="2" key="1">
    <citation type="submission" date="2021-03" db="EMBL/GenBank/DDBJ databases">
        <title>Draft genome sequence of rust myrtle Austropuccinia psidii MF-1, a brazilian biotype.</title>
        <authorList>
            <person name="Quecine M.C."/>
            <person name="Pachon D.M.R."/>
            <person name="Bonatelli M.L."/>
            <person name="Correr F.H."/>
            <person name="Franceschini L.M."/>
            <person name="Leite T.F."/>
            <person name="Margarido G.R.A."/>
            <person name="Almeida C.A."/>
            <person name="Ferrarezi J.A."/>
            <person name="Labate C.A."/>
        </authorList>
    </citation>
    <scope>NUCLEOTIDE SEQUENCE</scope>
    <source>
        <strain evidence="2">MF-1</strain>
    </source>
</reference>
<feature type="region of interest" description="Disordered" evidence="1">
    <location>
        <begin position="28"/>
        <end position="48"/>
    </location>
</feature>
<dbReference type="AlphaFoldDB" id="A0A9Q3PZY5"/>
<name>A0A9Q3PZY5_9BASI</name>
<dbReference type="EMBL" id="AVOT02102468">
    <property type="protein sequence ID" value="MBW0578272.1"/>
    <property type="molecule type" value="Genomic_DNA"/>
</dbReference>
<feature type="region of interest" description="Disordered" evidence="1">
    <location>
        <begin position="93"/>
        <end position="129"/>
    </location>
</feature>
<protein>
    <submittedName>
        <fullName evidence="2">Uncharacterized protein</fullName>
    </submittedName>
</protein>
<sequence>MRPLLAQIPGGSSSAPKSKWAQIPISPEMAKRPSGPKMASGNHQRPPAQLQARIALRFRERLSFLKDAGVVHIWYNIALCTIFSQQSNGEIFRTKSGDFKSSPNPSPISKEASPATPSGNSLAATRRPFEDPNHLELQELCCQFS</sequence>
<gene>
    <name evidence="2" type="ORF">O181_117987</name>
</gene>
<keyword evidence="3" id="KW-1185">Reference proteome</keyword>
<comment type="caution">
    <text evidence="2">The sequence shown here is derived from an EMBL/GenBank/DDBJ whole genome shotgun (WGS) entry which is preliminary data.</text>
</comment>
<evidence type="ECO:0000256" key="1">
    <source>
        <dbReference type="SAM" id="MobiDB-lite"/>
    </source>
</evidence>